<dbReference type="RefSeq" id="WP_101621952.1">
    <property type="nucleotide sequence ID" value="NZ_NMWT01000008.1"/>
</dbReference>
<keyword evidence="2" id="KW-1185">Reference proteome</keyword>
<organism evidence="1 2">
    <name type="scientific">Bifidobacterium parmae</name>
    <dbReference type="NCBI Taxonomy" id="361854"/>
    <lineage>
        <taxon>Bacteria</taxon>
        <taxon>Bacillati</taxon>
        <taxon>Actinomycetota</taxon>
        <taxon>Actinomycetes</taxon>
        <taxon>Bifidobacteriales</taxon>
        <taxon>Bifidobacteriaceae</taxon>
        <taxon>Bifidobacterium</taxon>
    </lineage>
</organism>
<dbReference type="Proteomes" id="UP000235034">
    <property type="component" value="Unassembled WGS sequence"/>
</dbReference>
<comment type="caution">
    <text evidence="1">The sequence shown here is derived from an EMBL/GenBank/DDBJ whole genome shotgun (WGS) entry which is preliminary data.</text>
</comment>
<reference evidence="1 2" key="1">
    <citation type="submission" date="2017-07" db="EMBL/GenBank/DDBJ databases">
        <title>Bifidobacterium novel species.</title>
        <authorList>
            <person name="Lugli G.A."/>
            <person name="Milani C."/>
            <person name="Duranti S."/>
            <person name="Mangifesta M."/>
        </authorList>
    </citation>
    <scope>NUCLEOTIDE SEQUENCE [LARGE SCALE GENOMIC DNA]</scope>
    <source>
        <strain evidence="1 2">77</strain>
    </source>
</reference>
<protein>
    <submittedName>
        <fullName evidence="1">Uncharacterized protein</fullName>
    </submittedName>
</protein>
<gene>
    <name evidence="1" type="ORF">Uis4E_0758</name>
</gene>
<dbReference type="EMBL" id="NMWT01000008">
    <property type="protein sequence ID" value="PLS29180.1"/>
    <property type="molecule type" value="Genomic_DNA"/>
</dbReference>
<name>A0A2N5J4N9_9BIFI</name>
<sequence length="115" mass="13762">MIGYFTPHVMGDFMRLTEDMPPEEVERLLDESPHWNPDDAFFMRYEPEWEMNEPRKDGRWPGMHQVDPDDIGMLVSLPMDDKEIWNRCLAWSDDHAYDLRNKARQQWLASGKPRP</sequence>
<dbReference type="AlphaFoldDB" id="A0A2N5J4N9"/>
<dbReference type="OrthoDB" id="9805684at2"/>
<proteinExistence type="predicted"/>
<evidence type="ECO:0000313" key="1">
    <source>
        <dbReference type="EMBL" id="PLS29180.1"/>
    </source>
</evidence>
<accession>A0A2N5J4N9</accession>
<evidence type="ECO:0000313" key="2">
    <source>
        <dbReference type="Proteomes" id="UP000235034"/>
    </source>
</evidence>